<dbReference type="PANTHER" id="PTHR44196:SF1">
    <property type="entry name" value="DEHYDROGENASE_REDUCTASE SDR FAMILY MEMBER 7B"/>
    <property type="match status" value="1"/>
</dbReference>
<evidence type="ECO:0000313" key="3">
    <source>
        <dbReference type="EMBL" id="SFS62719.1"/>
    </source>
</evidence>
<protein>
    <submittedName>
        <fullName evidence="3">NAD(P)-dependent dehydrogenase, short-chain alcohol dehydrogenase family</fullName>
    </submittedName>
</protein>
<reference evidence="4" key="1">
    <citation type="submission" date="2016-10" db="EMBL/GenBank/DDBJ databases">
        <authorList>
            <person name="Varghese N."/>
            <person name="Submissions S."/>
        </authorList>
    </citation>
    <scope>NUCLEOTIDE SEQUENCE [LARGE SCALE GENOMIC DNA]</scope>
    <source>
        <strain evidence="4">DSM 23422</strain>
    </source>
</reference>
<dbReference type="AlphaFoldDB" id="A0A1I6RDC1"/>
<evidence type="ECO:0000256" key="2">
    <source>
        <dbReference type="ARBA" id="ARBA00023002"/>
    </source>
</evidence>
<dbReference type="PRINTS" id="PR00081">
    <property type="entry name" value="GDHRDH"/>
</dbReference>
<dbReference type="Gene3D" id="3.40.50.720">
    <property type="entry name" value="NAD(P)-binding Rossmann-like Domain"/>
    <property type="match status" value="1"/>
</dbReference>
<dbReference type="PANTHER" id="PTHR44196">
    <property type="entry name" value="DEHYDROGENASE/REDUCTASE SDR FAMILY MEMBER 7B"/>
    <property type="match status" value="1"/>
</dbReference>
<dbReference type="InterPro" id="IPR036291">
    <property type="entry name" value="NAD(P)-bd_dom_sf"/>
</dbReference>
<proteinExistence type="inferred from homology"/>
<dbReference type="STRING" id="394264.SAMN04488040_1188"/>
<keyword evidence="4" id="KW-1185">Reference proteome</keyword>
<dbReference type="RefSeq" id="WP_093915456.1">
    <property type="nucleotide sequence ID" value="NZ_FPAJ01000002.1"/>
</dbReference>
<dbReference type="Proteomes" id="UP000199239">
    <property type="component" value="Unassembled WGS sequence"/>
</dbReference>
<dbReference type="OrthoDB" id="109589at2"/>
<dbReference type="Pfam" id="PF00106">
    <property type="entry name" value="adh_short"/>
    <property type="match status" value="1"/>
</dbReference>
<gene>
    <name evidence="3" type="ORF">SAMN04488040_1188</name>
</gene>
<dbReference type="GO" id="GO:0016020">
    <property type="term" value="C:membrane"/>
    <property type="evidence" value="ECO:0007669"/>
    <property type="project" value="TreeGrafter"/>
</dbReference>
<sequence length="301" mass="32263">MSSIQTQFLDLTAHNARYDAIDPNTTLKGSAEGKIVFIAGASKGIGQATAIAFAEAGVKAVYLTARTATALIETLALVQKANPNTQCAYAVCDVTDAAQVEAAVNDCVAKFGAIDVADANAGYLGPWVKIGESDPNGWWRNWEVNVKGSYHVIRFALPHLIKSAEKWAAEGKSGGHLILISSIGAQFVMPGASDYQTSKHAINRLCEFVQSDHDEDGIKCFAVHPGGVATDLGHSMPEHMHEYLVDDPNLAASFAVWLCSSAGDWAKGRYLSANWDVGELGAMESEIVQDDLLVNRLRVRS</sequence>
<evidence type="ECO:0000256" key="1">
    <source>
        <dbReference type="ARBA" id="ARBA00006484"/>
    </source>
</evidence>
<dbReference type="CDD" id="cd05233">
    <property type="entry name" value="SDR_c"/>
    <property type="match status" value="1"/>
</dbReference>
<evidence type="ECO:0000313" key="4">
    <source>
        <dbReference type="Proteomes" id="UP000199239"/>
    </source>
</evidence>
<dbReference type="EMBL" id="FPAJ01000002">
    <property type="protein sequence ID" value="SFS62719.1"/>
    <property type="molecule type" value="Genomic_DNA"/>
</dbReference>
<organism evidence="3 4">
    <name type="scientific">Sulfitobacter marinus</name>
    <dbReference type="NCBI Taxonomy" id="394264"/>
    <lineage>
        <taxon>Bacteria</taxon>
        <taxon>Pseudomonadati</taxon>
        <taxon>Pseudomonadota</taxon>
        <taxon>Alphaproteobacteria</taxon>
        <taxon>Rhodobacterales</taxon>
        <taxon>Roseobacteraceae</taxon>
        <taxon>Sulfitobacter</taxon>
    </lineage>
</organism>
<comment type="similarity">
    <text evidence="1">Belongs to the short-chain dehydrogenases/reductases (SDR) family.</text>
</comment>
<keyword evidence="2" id="KW-0560">Oxidoreductase</keyword>
<accession>A0A1I6RDC1</accession>
<dbReference type="GO" id="GO:0016491">
    <property type="term" value="F:oxidoreductase activity"/>
    <property type="evidence" value="ECO:0007669"/>
    <property type="project" value="UniProtKB-KW"/>
</dbReference>
<dbReference type="SUPFAM" id="SSF51735">
    <property type="entry name" value="NAD(P)-binding Rossmann-fold domains"/>
    <property type="match status" value="1"/>
</dbReference>
<name>A0A1I6RDC1_9RHOB</name>
<dbReference type="InterPro" id="IPR002347">
    <property type="entry name" value="SDR_fam"/>
</dbReference>